<keyword evidence="3" id="KW-1185">Reference proteome</keyword>
<name>A0ABW2A3D3_9GAMM</name>
<reference evidence="3" key="1">
    <citation type="journal article" date="2019" name="Int. J. Syst. Evol. Microbiol.">
        <title>The Global Catalogue of Microorganisms (GCM) 10K type strain sequencing project: providing services to taxonomists for standard genome sequencing and annotation.</title>
        <authorList>
            <consortium name="The Broad Institute Genomics Platform"/>
            <consortium name="The Broad Institute Genome Sequencing Center for Infectious Disease"/>
            <person name="Wu L."/>
            <person name="Ma J."/>
        </authorList>
    </citation>
    <scope>NUCLEOTIDE SEQUENCE [LARGE SCALE GENOMIC DNA]</scope>
    <source>
        <strain evidence="3">NBRC 111756</strain>
    </source>
</reference>
<dbReference type="Gene3D" id="3.20.20.150">
    <property type="entry name" value="Divalent-metal-dependent TIM barrel enzymes"/>
    <property type="match status" value="1"/>
</dbReference>
<sequence length="340" mass="38304">MTPTDKVGLPALSLDQAQTLLARSQLIPLFAHAYAFHLNFRFNRIGIENLLQFAHDHRLNGIKIHLDDGEALSLRHCDDSRLMTLQKLARQLGLEIHVEVSSTDRAELGAAVRIGRLLAATSIRCYPRYAGRVSEIIAWTIRDLRQLDTLDPHRQFRFTLEQHEDLKGEELVRIVEAVENPNLKLLFDFANMLNAYEQPLEALRAMAPHISDVHIKDAAVVSEQGGWGHRACRSGDGELPMARLLLELLLLGDDQPQVVAYGLEEEVDYYAPPLRFADEPADPLIPWRNVSETTLAPGADLDALLAREIQDARDQLAHVRGLLAQLRRHAERFLQGQSPE</sequence>
<evidence type="ECO:0000259" key="1">
    <source>
        <dbReference type="Pfam" id="PF01261"/>
    </source>
</evidence>
<dbReference type="EMBL" id="JBHSWE010000001">
    <property type="protein sequence ID" value="MFC6671883.1"/>
    <property type="molecule type" value="Genomic_DNA"/>
</dbReference>
<feature type="domain" description="Xylose isomerase-like TIM barrel" evidence="1">
    <location>
        <begin position="106"/>
        <end position="251"/>
    </location>
</feature>
<dbReference type="InterPro" id="IPR036237">
    <property type="entry name" value="Xyl_isomerase-like_sf"/>
</dbReference>
<keyword evidence="2" id="KW-0413">Isomerase</keyword>
<evidence type="ECO:0000313" key="2">
    <source>
        <dbReference type="EMBL" id="MFC6671883.1"/>
    </source>
</evidence>
<proteinExistence type="predicted"/>
<accession>A0ABW2A3D3</accession>
<dbReference type="InterPro" id="IPR050312">
    <property type="entry name" value="IolE/XylAMocC-like"/>
</dbReference>
<dbReference type="PANTHER" id="PTHR12110">
    <property type="entry name" value="HYDROXYPYRUVATE ISOMERASE"/>
    <property type="match status" value="1"/>
</dbReference>
<dbReference type="Proteomes" id="UP001596422">
    <property type="component" value="Unassembled WGS sequence"/>
</dbReference>
<dbReference type="SUPFAM" id="SSF51658">
    <property type="entry name" value="Xylose isomerase-like"/>
    <property type="match status" value="1"/>
</dbReference>
<protein>
    <submittedName>
        <fullName evidence="2">Sugar phosphate isomerase/epimerase family protein</fullName>
    </submittedName>
</protein>
<dbReference type="RefSeq" id="WP_379910360.1">
    <property type="nucleotide sequence ID" value="NZ_JBHSWE010000001.1"/>
</dbReference>
<gene>
    <name evidence="2" type="ORF">ACFQDL_18805</name>
</gene>
<dbReference type="GO" id="GO:0016853">
    <property type="term" value="F:isomerase activity"/>
    <property type="evidence" value="ECO:0007669"/>
    <property type="project" value="UniProtKB-KW"/>
</dbReference>
<dbReference type="InterPro" id="IPR013022">
    <property type="entry name" value="Xyl_isomerase-like_TIM-brl"/>
</dbReference>
<dbReference type="Pfam" id="PF01261">
    <property type="entry name" value="AP_endonuc_2"/>
    <property type="match status" value="1"/>
</dbReference>
<dbReference type="PANTHER" id="PTHR12110:SF53">
    <property type="entry name" value="BLR5974 PROTEIN"/>
    <property type="match status" value="1"/>
</dbReference>
<comment type="caution">
    <text evidence="2">The sequence shown here is derived from an EMBL/GenBank/DDBJ whole genome shotgun (WGS) entry which is preliminary data.</text>
</comment>
<evidence type="ECO:0000313" key="3">
    <source>
        <dbReference type="Proteomes" id="UP001596422"/>
    </source>
</evidence>
<organism evidence="2 3">
    <name type="scientific">Marinobacterium aestuariivivens</name>
    <dbReference type="NCBI Taxonomy" id="1698799"/>
    <lineage>
        <taxon>Bacteria</taxon>
        <taxon>Pseudomonadati</taxon>
        <taxon>Pseudomonadota</taxon>
        <taxon>Gammaproteobacteria</taxon>
        <taxon>Oceanospirillales</taxon>
        <taxon>Oceanospirillaceae</taxon>
        <taxon>Marinobacterium</taxon>
    </lineage>
</organism>